<gene>
    <name evidence="1" type="ORF">UY98_C0001G0019</name>
</gene>
<dbReference type="Proteomes" id="UP000034789">
    <property type="component" value="Unassembled WGS sequence"/>
</dbReference>
<organism evidence="1 2">
    <name type="scientific">Candidatus Kaiserbacteria bacterium GW2011_GWA2_58_9</name>
    <dbReference type="NCBI Taxonomy" id="1618672"/>
    <lineage>
        <taxon>Bacteria</taxon>
        <taxon>Candidatus Kaiseribacteriota</taxon>
    </lineage>
</organism>
<evidence type="ECO:0000313" key="1">
    <source>
        <dbReference type="EMBL" id="KKW47972.1"/>
    </source>
</evidence>
<reference evidence="1 2" key="1">
    <citation type="journal article" date="2015" name="Nature">
        <title>rRNA introns, odd ribosomes, and small enigmatic genomes across a large radiation of phyla.</title>
        <authorList>
            <person name="Brown C.T."/>
            <person name="Hug L.A."/>
            <person name="Thomas B.C."/>
            <person name="Sharon I."/>
            <person name="Castelle C.J."/>
            <person name="Singh A."/>
            <person name="Wilkins M.J."/>
            <person name="Williams K.H."/>
            <person name="Banfield J.F."/>
        </authorList>
    </citation>
    <scope>NUCLEOTIDE SEQUENCE [LARGE SCALE GENOMIC DNA]</scope>
</reference>
<sequence length="129" mass="14396">MMLAFPLFLCSLLGIAGLFALKEWESRRDRVVFPALRRAMDAHTLRLVELLAALQADIEKLPPEIAHASRLAVHESALAAASLLRFLSVQAHALADLVSHKHAFKRRAPRSEFLKKVIEHKNGGGERNE</sequence>
<dbReference type="EMBL" id="LCSD01000001">
    <property type="protein sequence ID" value="KKW47972.1"/>
    <property type="molecule type" value="Genomic_DNA"/>
</dbReference>
<dbReference type="AlphaFoldDB" id="A0A0G2B234"/>
<evidence type="ECO:0000313" key="2">
    <source>
        <dbReference type="Proteomes" id="UP000034789"/>
    </source>
</evidence>
<comment type="caution">
    <text evidence="1">The sequence shown here is derived from an EMBL/GenBank/DDBJ whole genome shotgun (WGS) entry which is preliminary data.</text>
</comment>
<proteinExistence type="predicted"/>
<name>A0A0G2B234_9BACT</name>
<protein>
    <submittedName>
        <fullName evidence="1">Uncharacterized protein</fullName>
    </submittedName>
</protein>
<accession>A0A0G2B234</accession>